<comment type="caution">
    <text evidence="2">The sequence shown here is derived from an EMBL/GenBank/DDBJ whole genome shotgun (WGS) entry which is preliminary data.</text>
</comment>
<evidence type="ECO:0000313" key="2">
    <source>
        <dbReference type="EMBL" id="KAL3788448.1"/>
    </source>
</evidence>
<dbReference type="InterPro" id="IPR036980">
    <property type="entry name" value="RNase_P/MRP_Rpp29_sf"/>
</dbReference>
<evidence type="ECO:0000313" key="3">
    <source>
        <dbReference type="Proteomes" id="UP001530400"/>
    </source>
</evidence>
<dbReference type="Gene3D" id="2.30.30.210">
    <property type="entry name" value="Ribonuclease P/MRP, subunit p29"/>
    <property type="match status" value="1"/>
</dbReference>
<feature type="region of interest" description="Disordered" evidence="1">
    <location>
        <begin position="1"/>
        <end position="20"/>
    </location>
</feature>
<accession>A0ABD3PL68</accession>
<feature type="compositionally biased region" description="Basic and acidic residues" evidence="1">
    <location>
        <begin position="248"/>
        <end position="259"/>
    </location>
</feature>
<dbReference type="EMBL" id="JALLPJ020000565">
    <property type="protein sequence ID" value="KAL3788448.1"/>
    <property type="molecule type" value="Genomic_DNA"/>
</dbReference>
<proteinExistence type="predicted"/>
<dbReference type="Proteomes" id="UP001530400">
    <property type="component" value="Unassembled WGS sequence"/>
</dbReference>
<feature type="region of interest" description="Disordered" evidence="1">
    <location>
        <begin position="168"/>
        <end position="189"/>
    </location>
</feature>
<protein>
    <submittedName>
        <fullName evidence="2">Uncharacterized protein</fullName>
    </submittedName>
</protein>
<feature type="compositionally biased region" description="Basic and acidic residues" evidence="1">
    <location>
        <begin position="323"/>
        <end position="341"/>
    </location>
</feature>
<gene>
    <name evidence="2" type="ORF">ACHAWO_007403</name>
</gene>
<feature type="region of interest" description="Disordered" evidence="1">
    <location>
        <begin position="248"/>
        <end position="267"/>
    </location>
</feature>
<name>A0ABD3PL68_9STRA</name>
<reference evidence="2 3" key="1">
    <citation type="submission" date="2024-10" db="EMBL/GenBank/DDBJ databases">
        <title>Updated reference genomes for cyclostephanoid diatoms.</title>
        <authorList>
            <person name="Roberts W.R."/>
            <person name="Alverson A.J."/>
        </authorList>
    </citation>
    <scope>NUCLEOTIDE SEQUENCE [LARGE SCALE GENOMIC DNA]</scope>
    <source>
        <strain evidence="2 3">AJA010-31</strain>
    </source>
</reference>
<keyword evidence="3" id="KW-1185">Reference proteome</keyword>
<evidence type="ECO:0000256" key="1">
    <source>
        <dbReference type="SAM" id="MobiDB-lite"/>
    </source>
</evidence>
<sequence length="384" mass="41634">MSSRLTPPFPSTDAKSETGTLSNDALYAPLSTYNGTSSQTKSCHSLTIQTSTSLRESSLLAFLSQTSSHLKTSNPYESQIYKSVCGSFTKYGMGDTDHGGEIHKSFYEHKLSNRSLVLVGGGVHSHADRGSDNAAVTSMVQAAGAGRRRVRRRVGGNGMFGSLSGRKRKKIIRNSSSKGELSAQSDGVVSNDGAANEDQVIALSSSAAPAAAPAAGIQSKENEVIETMHKMWTDYIIELLRHIKPEVSPSAEKKAKTKESTNQSITTQTKRQIASLLIEAEHAGMAVTIVKCPSRRDLMHHRGVVMNETKNTYNIAILMSKRRTTEKTGPSDDKTANESKKANLPSRTWKVVMIPKRGTVLETNVPFQSALNRNATHVSIRLET</sequence>
<feature type="region of interest" description="Disordered" evidence="1">
    <location>
        <begin position="321"/>
        <end position="344"/>
    </location>
</feature>
<organism evidence="2 3">
    <name type="scientific">Cyclotella atomus</name>
    <dbReference type="NCBI Taxonomy" id="382360"/>
    <lineage>
        <taxon>Eukaryota</taxon>
        <taxon>Sar</taxon>
        <taxon>Stramenopiles</taxon>
        <taxon>Ochrophyta</taxon>
        <taxon>Bacillariophyta</taxon>
        <taxon>Coscinodiscophyceae</taxon>
        <taxon>Thalassiosirophycidae</taxon>
        <taxon>Stephanodiscales</taxon>
        <taxon>Stephanodiscaceae</taxon>
        <taxon>Cyclotella</taxon>
    </lineage>
</organism>
<dbReference type="AlphaFoldDB" id="A0ABD3PL68"/>